<feature type="compositionally biased region" description="Basic and acidic residues" evidence="1">
    <location>
        <begin position="146"/>
        <end position="158"/>
    </location>
</feature>
<feature type="region of interest" description="Disordered" evidence="1">
    <location>
        <begin position="302"/>
        <end position="367"/>
    </location>
</feature>
<feature type="compositionally biased region" description="Basic and acidic residues" evidence="1">
    <location>
        <begin position="317"/>
        <end position="345"/>
    </location>
</feature>
<evidence type="ECO:0000313" key="3">
    <source>
        <dbReference type="Proteomes" id="UP000274131"/>
    </source>
</evidence>
<name>A0A0N4UVJ6_ENTVE</name>
<feature type="compositionally biased region" description="Low complexity" evidence="1">
    <location>
        <begin position="203"/>
        <end position="221"/>
    </location>
</feature>
<reference evidence="2 3" key="2">
    <citation type="submission" date="2018-10" db="EMBL/GenBank/DDBJ databases">
        <authorList>
            <consortium name="Pathogen Informatics"/>
        </authorList>
    </citation>
    <scope>NUCLEOTIDE SEQUENCE [LARGE SCALE GENOMIC DNA]</scope>
</reference>
<feature type="compositionally biased region" description="Basic and acidic residues" evidence="1">
    <location>
        <begin position="541"/>
        <end position="556"/>
    </location>
</feature>
<evidence type="ECO:0000313" key="4">
    <source>
        <dbReference type="WBParaSite" id="EVEC_0000146901-mRNA-1"/>
    </source>
</evidence>
<gene>
    <name evidence="2" type="ORF">EVEC_LOCUS1177</name>
</gene>
<proteinExistence type="predicted"/>
<protein>
    <submittedName>
        <fullName evidence="4">CRAL-TRIO domain-containing protein</fullName>
    </submittedName>
</protein>
<sequence>MYLNRVCKEDFKLSWLPCKSEVILPELTIESGPAGNTLVFLLQTPNSTGLTFLPVSLRGIYVVPPDDNAVPTIQSSTLISCLESAGGCKDSYSSHITIEAGIPMAHSASVKGLTGEVNGISLDTDHSSSPRSSEDSVRILKSSSDFQDKDEVSTEGKRIVRFDPHEKLEGRSWSAVQGNGVADLLKELEAGSSGTLDRERSLVSETSSRSSTEEGTSLSSLPCFVSTLDEDVTRAKEKEESSSDRYDEHHISSPAGNEESGSLEEHTTFEPDLRRRHTQVGEGNSCSHVVSNSDNVDKDLHESSEADLEKISGNSEQMKERGITETNDGDNKSVTDAGEEARAEAAVKVGKANDGLSSDDSSSSTKCAKEFGIDTEAGSTGMTPLITPSMVEFFATARGIYTLQGCETPYMEQMEWSRDDYIPKTPGFFTPTSDSFNKERVSDSPLPRKGAKNLFGTSVKSPTALESCVVTNECRILAAVHGEPSVGDRSFVVTDAAEQICASGGTGSGRESDSFPLANEERRESDVVENDLENDGQPCCSKDKDDERSSDEEKRRSTVKRGRKRKRRDKFLTGLKGMMDRSHREKQFKALSKVILGDFKQQMFMHQDKIRAVQYLINSEEPSPKVSTPFCLIQNLLLIHVLRDQDA</sequence>
<feature type="region of interest" description="Disordered" evidence="1">
    <location>
        <begin position="191"/>
        <end position="268"/>
    </location>
</feature>
<evidence type="ECO:0000256" key="1">
    <source>
        <dbReference type="SAM" id="MobiDB-lite"/>
    </source>
</evidence>
<feature type="region of interest" description="Disordered" evidence="1">
    <location>
        <begin position="502"/>
        <end position="567"/>
    </location>
</feature>
<feature type="compositionally biased region" description="Basic and acidic residues" evidence="1">
    <location>
        <begin position="123"/>
        <end position="138"/>
    </location>
</feature>
<dbReference type="STRING" id="51028.A0A0N4UVJ6"/>
<feature type="region of interest" description="Disordered" evidence="1">
    <location>
        <begin position="121"/>
        <end position="158"/>
    </location>
</feature>
<dbReference type="WBParaSite" id="EVEC_0000146901-mRNA-1">
    <property type="protein sequence ID" value="EVEC_0000146901-mRNA-1"/>
    <property type="gene ID" value="EVEC_0000146901"/>
</dbReference>
<evidence type="ECO:0000313" key="2">
    <source>
        <dbReference type="EMBL" id="VDD86034.1"/>
    </source>
</evidence>
<dbReference type="EMBL" id="UXUI01007179">
    <property type="protein sequence ID" value="VDD86034.1"/>
    <property type="molecule type" value="Genomic_DNA"/>
</dbReference>
<dbReference type="AlphaFoldDB" id="A0A0N4UVJ6"/>
<feature type="compositionally biased region" description="Basic residues" evidence="1">
    <location>
        <begin position="557"/>
        <end position="567"/>
    </location>
</feature>
<accession>A0A0N4UVJ6</accession>
<dbReference type="Proteomes" id="UP000274131">
    <property type="component" value="Unassembled WGS sequence"/>
</dbReference>
<feature type="compositionally biased region" description="Basic and acidic residues" evidence="1">
    <location>
        <begin position="231"/>
        <end position="251"/>
    </location>
</feature>
<feature type="region of interest" description="Disordered" evidence="1">
    <location>
        <begin position="427"/>
        <end position="447"/>
    </location>
</feature>
<reference evidence="4" key="1">
    <citation type="submission" date="2017-02" db="UniProtKB">
        <authorList>
            <consortium name="WormBaseParasite"/>
        </authorList>
    </citation>
    <scope>IDENTIFICATION</scope>
</reference>
<organism evidence="4">
    <name type="scientific">Enterobius vermicularis</name>
    <name type="common">Human pinworm</name>
    <dbReference type="NCBI Taxonomy" id="51028"/>
    <lineage>
        <taxon>Eukaryota</taxon>
        <taxon>Metazoa</taxon>
        <taxon>Ecdysozoa</taxon>
        <taxon>Nematoda</taxon>
        <taxon>Chromadorea</taxon>
        <taxon>Rhabditida</taxon>
        <taxon>Spirurina</taxon>
        <taxon>Oxyuridomorpha</taxon>
        <taxon>Oxyuroidea</taxon>
        <taxon>Oxyuridae</taxon>
        <taxon>Enterobius</taxon>
    </lineage>
</organism>
<keyword evidence="3" id="KW-1185">Reference proteome</keyword>